<dbReference type="PANTHER" id="PTHR10773:SF19">
    <property type="match status" value="1"/>
</dbReference>
<proteinExistence type="predicted"/>
<reference evidence="3" key="1">
    <citation type="submission" date="2022-03" db="EMBL/GenBank/DDBJ databases">
        <authorList>
            <person name="Sayadi A."/>
        </authorList>
    </citation>
    <scope>NUCLEOTIDE SEQUENCE</scope>
</reference>
<evidence type="ECO:0000259" key="2">
    <source>
        <dbReference type="Pfam" id="PF25273"/>
    </source>
</evidence>
<keyword evidence="4" id="KW-1185">Reference proteome</keyword>
<feature type="domain" description="DUF7869" evidence="2">
    <location>
        <begin position="585"/>
        <end position="684"/>
    </location>
</feature>
<accession>A0A9P0K529</accession>
<feature type="region of interest" description="Disordered" evidence="1">
    <location>
        <begin position="133"/>
        <end position="197"/>
    </location>
</feature>
<dbReference type="EMBL" id="CAKOFQ010006743">
    <property type="protein sequence ID" value="CAH1967307.1"/>
    <property type="molecule type" value="Genomic_DNA"/>
</dbReference>
<dbReference type="AlphaFoldDB" id="A0A9P0K529"/>
<comment type="caution">
    <text evidence="3">The sequence shown here is derived from an EMBL/GenBank/DDBJ whole genome shotgun (WGS) entry which is preliminary data.</text>
</comment>
<evidence type="ECO:0000313" key="4">
    <source>
        <dbReference type="Proteomes" id="UP001152888"/>
    </source>
</evidence>
<dbReference type="OrthoDB" id="6760765at2759"/>
<dbReference type="Proteomes" id="UP001152888">
    <property type="component" value="Unassembled WGS sequence"/>
</dbReference>
<dbReference type="Pfam" id="PF25273">
    <property type="entry name" value="DUF7869"/>
    <property type="match status" value="1"/>
</dbReference>
<protein>
    <recommendedName>
        <fullName evidence="2">DUF7869 domain-containing protein</fullName>
    </recommendedName>
</protein>
<gene>
    <name evidence="3" type="ORF">ACAOBT_LOCUS7326</name>
</gene>
<dbReference type="InterPro" id="IPR057191">
    <property type="entry name" value="DUF7869"/>
</dbReference>
<feature type="compositionally biased region" description="Basic residues" evidence="1">
    <location>
        <begin position="185"/>
        <end position="197"/>
    </location>
</feature>
<sequence length="795" mass="93236">MSSRRKKIFDLLARHCDDTNHDKLTVSARPEKIDAQYLMNTANLMPPGYLLSKETAAFNKSDNAFCSMNLENIKSVLSIESNKVTPIVADKGDANASEEVRSVLEKIINVIETDQLDPEKCGKRKNIVEEDLYLSSDTDPFQTDDEENDPNFNPQESKKKRKNFNFENNYQETDTSSNTDEKNKNARKISKKKLRREHTWKRNIIKSSRNQGKKYTNWKGKKQLARKMNTSCEEKCRMKCLNKMSEEERHKIFTEYWGLGDVNRQRDFISTYVTVVSKARTRIRKKNKHHPAELPEKNDNTFLELSNDKNSRRNSTFTYSLPKNENNKVQICKTFFLNTLSISAQVVKTVMNKTGTSGIVSEDRRGKACKNTLIDESTKQNVRDHINLFETIESHYCRQKTSRKYLPPTLNVSKMYTMYLEYCQEKNIRKTVTEAMYRTIFNRDFNLSFFQPKKDLCDICHNYDNSSLEEKLELEEDYRIHILNKNRAREIKQFEKQRAAENSSEVCCAVFDLQQVLPVPKSNVGLSYYKLKLSTYNFTVYNLATKECNCYMWNEVVGNRGASEIGSCLLLYIISQVEQGIREFSFFSDNCSGQNRNRFWYSLYSYLWQKYQIKIKHTYLEKGHTQSEGDCVHSVIERAARNIPIYTPDQWYTVVRTAKRKDPYKVVELAQENIYDLKDLEKKTCINWERDEENERVFLNKIKIVEADPRFPNTLLFKVNYDSTYKKLKLTEKGRKKIDVEIASLKLKPCYEKEISLKKLKYDHLQFLCRKGAILAPYHKTQAQFHLLRNLGSAT</sequence>
<evidence type="ECO:0000313" key="3">
    <source>
        <dbReference type="EMBL" id="CAH1967307.1"/>
    </source>
</evidence>
<evidence type="ECO:0000256" key="1">
    <source>
        <dbReference type="SAM" id="MobiDB-lite"/>
    </source>
</evidence>
<dbReference type="PANTHER" id="PTHR10773">
    <property type="entry name" value="DNA-DIRECTED RNA POLYMERASES I, II, AND III SUBUNIT RPABC2"/>
    <property type="match status" value="1"/>
</dbReference>
<name>A0A9P0K529_ACAOB</name>
<organism evidence="3 4">
    <name type="scientific">Acanthoscelides obtectus</name>
    <name type="common">Bean weevil</name>
    <name type="synonym">Bruchus obtectus</name>
    <dbReference type="NCBI Taxonomy" id="200917"/>
    <lineage>
        <taxon>Eukaryota</taxon>
        <taxon>Metazoa</taxon>
        <taxon>Ecdysozoa</taxon>
        <taxon>Arthropoda</taxon>
        <taxon>Hexapoda</taxon>
        <taxon>Insecta</taxon>
        <taxon>Pterygota</taxon>
        <taxon>Neoptera</taxon>
        <taxon>Endopterygota</taxon>
        <taxon>Coleoptera</taxon>
        <taxon>Polyphaga</taxon>
        <taxon>Cucujiformia</taxon>
        <taxon>Chrysomeloidea</taxon>
        <taxon>Chrysomelidae</taxon>
        <taxon>Bruchinae</taxon>
        <taxon>Bruchini</taxon>
        <taxon>Acanthoscelides</taxon>
    </lineage>
</organism>